<gene>
    <name evidence="1" type="ORF">ERUC_LOCUS9968</name>
</gene>
<evidence type="ECO:0000313" key="2">
    <source>
        <dbReference type="Proteomes" id="UP001642260"/>
    </source>
</evidence>
<organism evidence="1 2">
    <name type="scientific">Eruca vesicaria subsp. sativa</name>
    <name type="common">Garden rocket</name>
    <name type="synonym">Eruca sativa</name>
    <dbReference type="NCBI Taxonomy" id="29727"/>
    <lineage>
        <taxon>Eukaryota</taxon>
        <taxon>Viridiplantae</taxon>
        <taxon>Streptophyta</taxon>
        <taxon>Embryophyta</taxon>
        <taxon>Tracheophyta</taxon>
        <taxon>Spermatophyta</taxon>
        <taxon>Magnoliopsida</taxon>
        <taxon>eudicotyledons</taxon>
        <taxon>Gunneridae</taxon>
        <taxon>Pentapetalae</taxon>
        <taxon>rosids</taxon>
        <taxon>malvids</taxon>
        <taxon>Brassicales</taxon>
        <taxon>Brassicaceae</taxon>
        <taxon>Brassiceae</taxon>
        <taxon>Eruca</taxon>
    </lineage>
</organism>
<protein>
    <submittedName>
        <fullName evidence="1">Uncharacterized protein</fullName>
    </submittedName>
</protein>
<accession>A0ABC8JDV2</accession>
<dbReference type="EMBL" id="CAKOAT010099599">
    <property type="protein sequence ID" value="CAH8323773.1"/>
    <property type="molecule type" value="Genomic_DNA"/>
</dbReference>
<sequence length="70" mass="7780">MANMTVLHSDLQAGHSSSTVQVRLLRFWEARNFRRGGELMGVDMLLLDSQATVMSATVCCHFQSTMSFGN</sequence>
<dbReference type="Proteomes" id="UP001642260">
    <property type="component" value="Unassembled WGS sequence"/>
</dbReference>
<comment type="caution">
    <text evidence="1">The sequence shown here is derived from an EMBL/GenBank/DDBJ whole genome shotgun (WGS) entry which is preliminary data.</text>
</comment>
<evidence type="ECO:0000313" key="1">
    <source>
        <dbReference type="EMBL" id="CAH8323773.1"/>
    </source>
</evidence>
<dbReference type="AlphaFoldDB" id="A0ABC8JDV2"/>
<reference evidence="1 2" key="1">
    <citation type="submission" date="2022-03" db="EMBL/GenBank/DDBJ databases">
        <authorList>
            <person name="Macdonald S."/>
            <person name="Ahmed S."/>
            <person name="Newling K."/>
        </authorList>
    </citation>
    <scope>NUCLEOTIDE SEQUENCE [LARGE SCALE GENOMIC DNA]</scope>
</reference>
<name>A0ABC8JDV2_ERUVS</name>
<keyword evidence="2" id="KW-1185">Reference proteome</keyword>
<proteinExistence type="predicted"/>